<dbReference type="EMBL" id="CAXAMN010014858">
    <property type="protein sequence ID" value="CAK9044436.1"/>
    <property type="molecule type" value="Genomic_DNA"/>
</dbReference>
<evidence type="ECO:0000256" key="1">
    <source>
        <dbReference type="ARBA" id="ARBA00022837"/>
    </source>
</evidence>
<dbReference type="InterPro" id="IPR018247">
    <property type="entry name" value="EF_Hand_1_Ca_BS"/>
</dbReference>
<feature type="compositionally biased region" description="Basic and acidic residues" evidence="2">
    <location>
        <begin position="1"/>
        <end position="20"/>
    </location>
</feature>
<keyword evidence="1" id="KW-0106">Calcium</keyword>
<evidence type="ECO:0000256" key="2">
    <source>
        <dbReference type="SAM" id="MobiDB-lite"/>
    </source>
</evidence>
<comment type="caution">
    <text evidence="4">The sequence shown here is derived from an EMBL/GenBank/DDBJ whole genome shotgun (WGS) entry which is preliminary data.</text>
</comment>
<organism evidence="4 5">
    <name type="scientific">Durusdinium trenchii</name>
    <dbReference type="NCBI Taxonomy" id="1381693"/>
    <lineage>
        <taxon>Eukaryota</taxon>
        <taxon>Sar</taxon>
        <taxon>Alveolata</taxon>
        <taxon>Dinophyceae</taxon>
        <taxon>Suessiales</taxon>
        <taxon>Symbiodiniaceae</taxon>
        <taxon>Durusdinium</taxon>
    </lineage>
</organism>
<sequence length="219" mass="24666">MESDLKDKKDMKEDLKEKKTAASTKQMMATVEEAFKKWDITGDGAISKYELHAALTQLGMTEAQVDACFRSADLSRDGILQYEEFLEWVFRDPGVAPLQEESGAVSLGHKILVRIGVCSTTLQNQRECQWVFRLCLKTPACLSEFLPAVFNTISAYIPNCPGPSLTDKVKETQKLITHRRQCSINNCSFKHASLTLLMHPFLKRNVHQVDTPERSSNIA</sequence>
<name>A0ABP0M0A4_9DINO</name>
<dbReference type="InterPro" id="IPR002048">
    <property type="entry name" value="EF_hand_dom"/>
</dbReference>
<dbReference type="SUPFAM" id="SSF47473">
    <property type="entry name" value="EF-hand"/>
    <property type="match status" value="1"/>
</dbReference>
<dbReference type="PROSITE" id="PS00018">
    <property type="entry name" value="EF_HAND_1"/>
    <property type="match status" value="1"/>
</dbReference>
<dbReference type="PROSITE" id="PS50222">
    <property type="entry name" value="EF_HAND_2"/>
    <property type="match status" value="1"/>
</dbReference>
<keyword evidence="5" id="KW-1185">Reference proteome</keyword>
<accession>A0ABP0M0A4</accession>
<dbReference type="Gene3D" id="1.10.238.10">
    <property type="entry name" value="EF-hand"/>
    <property type="match status" value="1"/>
</dbReference>
<dbReference type="Proteomes" id="UP001642484">
    <property type="component" value="Unassembled WGS sequence"/>
</dbReference>
<feature type="domain" description="EF-hand" evidence="3">
    <location>
        <begin position="26"/>
        <end position="61"/>
    </location>
</feature>
<gene>
    <name evidence="4" type="ORF">CCMP2556_LOCUS23389</name>
</gene>
<evidence type="ECO:0000313" key="4">
    <source>
        <dbReference type="EMBL" id="CAK9044436.1"/>
    </source>
</evidence>
<protein>
    <recommendedName>
        <fullName evidence="3">EF-hand domain-containing protein</fullName>
    </recommendedName>
</protein>
<reference evidence="4 5" key="1">
    <citation type="submission" date="2024-02" db="EMBL/GenBank/DDBJ databases">
        <authorList>
            <person name="Chen Y."/>
            <person name="Shah S."/>
            <person name="Dougan E. K."/>
            <person name="Thang M."/>
            <person name="Chan C."/>
        </authorList>
    </citation>
    <scope>NUCLEOTIDE SEQUENCE [LARGE SCALE GENOMIC DNA]</scope>
</reference>
<dbReference type="CDD" id="cd00051">
    <property type="entry name" value="EFh"/>
    <property type="match status" value="1"/>
</dbReference>
<dbReference type="InterPro" id="IPR011992">
    <property type="entry name" value="EF-hand-dom_pair"/>
</dbReference>
<evidence type="ECO:0000313" key="5">
    <source>
        <dbReference type="Proteomes" id="UP001642484"/>
    </source>
</evidence>
<feature type="region of interest" description="Disordered" evidence="2">
    <location>
        <begin position="1"/>
        <end position="23"/>
    </location>
</feature>
<evidence type="ECO:0000259" key="3">
    <source>
        <dbReference type="PROSITE" id="PS50222"/>
    </source>
</evidence>
<dbReference type="SMART" id="SM00054">
    <property type="entry name" value="EFh"/>
    <property type="match status" value="2"/>
</dbReference>
<dbReference type="Pfam" id="PF13499">
    <property type="entry name" value="EF-hand_7"/>
    <property type="match status" value="1"/>
</dbReference>
<proteinExistence type="predicted"/>